<dbReference type="Gene3D" id="2.30.130.40">
    <property type="entry name" value="LON domain-like"/>
    <property type="match status" value="1"/>
</dbReference>
<dbReference type="InterPro" id="IPR015947">
    <property type="entry name" value="PUA-like_sf"/>
</dbReference>
<gene>
    <name evidence="8" type="primary">PLEST006513</name>
    <name evidence="8" type="ORF">PLESTB_000213800</name>
</gene>
<evidence type="ECO:0000256" key="3">
    <source>
        <dbReference type="ARBA" id="ARBA00030079"/>
    </source>
</evidence>
<evidence type="ECO:0000313" key="8">
    <source>
        <dbReference type="EMBL" id="GLC49386.1"/>
    </source>
</evidence>
<dbReference type="Gene3D" id="2.170.150.20">
    <property type="entry name" value="Peptide methionine sulfoxide reductase"/>
    <property type="match status" value="1"/>
</dbReference>
<feature type="compositionally biased region" description="Low complexity" evidence="6">
    <location>
        <begin position="199"/>
        <end position="223"/>
    </location>
</feature>
<dbReference type="FunFam" id="2.170.150.20:FF:000005">
    <property type="entry name" value="Blast:Protein cereblon homolog"/>
    <property type="match status" value="1"/>
</dbReference>
<feature type="region of interest" description="Disordered" evidence="6">
    <location>
        <begin position="544"/>
        <end position="608"/>
    </location>
</feature>
<feature type="compositionally biased region" description="Acidic residues" evidence="6">
    <location>
        <begin position="48"/>
        <end position="59"/>
    </location>
</feature>
<dbReference type="SUPFAM" id="SSF88697">
    <property type="entry name" value="PUA domain-like"/>
    <property type="match status" value="2"/>
</dbReference>
<dbReference type="PROSITE" id="PS51788">
    <property type="entry name" value="CULT"/>
    <property type="match status" value="1"/>
</dbReference>
<dbReference type="InterPro" id="IPR046336">
    <property type="entry name" value="Lon_prtase_N_sf"/>
</dbReference>
<dbReference type="EMBL" id="BRXU01000002">
    <property type="protein sequence ID" value="GLC49386.1"/>
    <property type="molecule type" value="Genomic_DNA"/>
</dbReference>
<evidence type="ECO:0000256" key="4">
    <source>
        <dbReference type="ARBA" id="ARBA00046075"/>
    </source>
</evidence>
<comment type="similarity">
    <text evidence="1">Belongs to the CRBN family.</text>
</comment>
<dbReference type="AlphaFoldDB" id="A0A9W6BD62"/>
<accession>A0A9W6BD62</accession>
<evidence type="ECO:0000313" key="9">
    <source>
        <dbReference type="Proteomes" id="UP001165080"/>
    </source>
</evidence>
<feature type="region of interest" description="Disordered" evidence="6">
    <location>
        <begin position="43"/>
        <end position="71"/>
    </location>
</feature>
<keyword evidence="9" id="KW-1185">Reference proteome</keyword>
<dbReference type="InterPro" id="IPR003111">
    <property type="entry name" value="Lon_prtase_N"/>
</dbReference>
<comment type="subunit">
    <text evidence="5">Likely a component of a DCX (DDB1-CUL4-X-box) protein ligase complex. May interact with pic/DDB1.</text>
</comment>
<evidence type="ECO:0000259" key="7">
    <source>
        <dbReference type="PROSITE" id="PS51788"/>
    </source>
</evidence>
<sequence>MLKWALQVGVTWSNSILVKRLKNVLSQLALRFSRWRRQAMAEQPAALEAEEDSSSEDGDGVPRGNMERVPSFDLDATDAGAGAAAAGGTQPRRFDPNTAAQHRYLGDVDELGGGSQLLEEGRTYTLPLFPLDGVVLLPGESLPLFLHSPRDILKLERALRLPAGEPTARLIAVTHESWRSHMSLVGCSAEIRRLRRHQQPQQRQQPQQGQQGQGQDAAGAAAAAGGGGGGGGAGGGPGVVALVARGRQRLQLEGSGLVDTFRVRCRVLPEGLAEAPPRQMSAGATYWAPWAARPFDAPALAARVQQLCSGVLPQIATKMGTSPGHRGPLALQRYSYWLGSNLPLSVERRQQLLECRDAAERLRLMLGWLTRLGTLACRFCGSAVTQCSSALLMSSEGAGGAFVNAHGFVHDIATFRSAQGLSYQGQPETAHSWFPGYAWTIANCAHCTDHLGWRFTACSEDLRPAVFWGLRRAAIICPDLQRHQRTAAAARAATADPAAAAAAAGELRARIREAVAAAGRQLRGAAADRVVSEVVAVLLGERPEALGDAGGSTSGAGSEEEVEEEEEEETGEDDDEYGEEYGEDSDEAEEGLEADDNETSSADSEGEG</sequence>
<dbReference type="Proteomes" id="UP001165080">
    <property type="component" value="Unassembled WGS sequence"/>
</dbReference>
<comment type="function">
    <text evidence="4">Substrate recognition component of a DCX (DDB1-CUL4-X-box) E3 protein ligase complex that mediates the ubiquitination and subsequent proteasomal degradation of target proteins. Has an essential role in mediating growth by negatively regulating insulin signaling. It also has a role in maintaining presynaptic function in the neuromuscular junction synapses of third-instar larvae.</text>
</comment>
<dbReference type="SMART" id="SM00464">
    <property type="entry name" value="LON"/>
    <property type="match status" value="1"/>
</dbReference>
<dbReference type="OrthoDB" id="267517at2759"/>
<protein>
    <recommendedName>
        <fullName evidence="2">Protein cereblon</fullName>
    </recommendedName>
    <alternativeName>
        <fullName evidence="3">Protein ohgata</fullName>
    </alternativeName>
</protein>
<feature type="compositionally biased region" description="Gly residues" evidence="6">
    <location>
        <begin position="224"/>
        <end position="233"/>
    </location>
</feature>
<reference evidence="8 9" key="1">
    <citation type="journal article" date="2023" name="Commun. Biol.">
        <title>Reorganization of the ancestral sex-determining regions during the evolution of trioecy in Pleodorina starrii.</title>
        <authorList>
            <person name="Takahashi K."/>
            <person name="Suzuki S."/>
            <person name="Kawai-Toyooka H."/>
            <person name="Yamamoto K."/>
            <person name="Hamaji T."/>
            <person name="Ootsuki R."/>
            <person name="Yamaguchi H."/>
            <person name="Kawachi M."/>
            <person name="Higashiyama T."/>
            <person name="Nozaki H."/>
        </authorList>
    </citation>
    <scope>NUCLEOTIDE SEQUENCE [LARGE SCALE GENOMIC DNA]</scope>
    <source>
        <strain evidence="8 9">NIES-4479</strain>
    </source>
</reference>
<dbReference type="Gene3D" id="1.20.58.1480">
    <property type="match status" value="1"/>
</dbReference>
<name>A0A9W6BD62_9CHLO</name>
<proteinExistence type="inferred from homology"/>
<evidence type="ECO:0000256" key="2">
    <source>
        <dbReference type="ARBA" id="ARBA00014394"/>
    </source>
</evidence>
<feature type="region of interest" description="Disordered" evidence="6">
    <location>
        <begin position="195"/>
        <end position="233"/>
    </location>
</feature>
<dbReference type="InterPro" id="IPR034750">
    <property type="entry name" value="CULT"/>
</dbReference>
<feature type="compositionally biased region" description="Acidic residues" evidence="6">
    <location>
        <begin position="558"/>
        <end position="608"/>
    </location>
</feature>
<feature type="domain" description="CULT" evidence="7">
    <location>
        <begin position="372"/>
        <end position="479"/>
    </location>
</feature>
<comment type="caution">
    <text evidence="8">The sequence shown here is derived from an EMBL/GenBank/DDBJ whole genome shotgun (WGS) entry which is preliminary data.</text>
</comment>
<evidence type="ECO:0000256" key="5">
    <source>
        <dbReference type="ARBA" id="ARBA00046796"/>
    </source>
</evidence>
<dbReference type="CDD" id="cd15777">
    <property type="entry name" value="CRBN_C_like"/>
    <property type="match status" value="1"/>
</dbReference>
<organism evidence="8 9">
    <name type="scientific">Pleodorina starrii</name>
    <dbReference type="NCBI Taxonomy" id="330485"/>
    <lineage>
        <taxon>Eukaryota</taxon>
        <taxon>Viridiplantae</taxon>
        <taxon>Chlorophyta</taxon>
        <taxon>core chlorophytes</taxon>
        <taxon>Chlorophyceae</taxon>
        <taxon>CS clade</taxon>
        <taxon>Chlamydomonadales</taxon>
        <taxon>Volvocaceae</taxon>
        <taxon>Pleodorina</taxon>
    </lineage>
</organism>
<evidence type="ECO:0000256" key="6">
    <source>
        <dbReference type="SAM" id="MobiDB-lite"/>
    </source>
</evidence>
<dbReference type="Pfam" id="PF02190">
    <property type="entry name" value="LON_substr_bdg"/>
    <property type="match status" value="1"/>
</dbReference>
<evidence type="ECO:0000256" key="1">
    <source>
        <dbReference type="ARBA" id="ARBA00005293"/>
    </source>
</evidence>